<sequence>MSSLPEDIIVDITSRLPVKSILRFRCVCKPWCKLFSGPEFVKMHLKHVVEKKKFNLMITDGGNLYLLDHDSLSSLSFVTKCNKGTAIDYPYKTQNYIVEILGSCNGLVCINPDKYVICIWNPSTKEYKKLPTLEQLEFIPTYLSYRITFGFGYNCNIEDYKLVRITAGSNRSEVMVYSLGSNTWKRIQDIRYNPCYGEQLGVLVNGALHWIASFWMCSKGSIALEVVLVSFDIGNETFKEVPFPEQLNDKKFHKTVGELGGCLCLLSHVYEVVFVDVWVMKDYGVKESWTKLFTIVQSSVTRPSACLRLLQTFENGDILLKRCSKTLISYDLKHERGRVLKIPGIRIRYFKTET</sequence>
<dbReference type="InterPro" id="IPR011043">
    <property type="entry name" value="Gal_Oxase/kelch_b-propeller"/>
</dbReference>
<dbReference type="OMA" id="PGIRIRY"/>
<dbReference type="SMART" id="SM00256">
    <property type="entry name" value="FBOX"/>
    <property type="match status" value="1"/>
</dbReference>
<dbReference type="InterPro" id="IPR036047">
    <property type="entry name" value="F-box-like_dom_sf"/>
</dbReference>
<name>A0A200PSQ5_MACCD</name>
<dbReference type="AlphaFoldDB" id="A0A200PSQ5"/>
<reference evidence="2 3" key="1">
    <citation type="journal article" date="2017" name="Mol. Plant">
        <title>The Genome of Medicinal Plant Macleaya cordata Provides New Insights into Benzylisoquinoline Alkaloids Metabolism.</title>
        <authorList>
            <person name="Liu X."/>
            <person name="Liu Y."/>
            <person name="Huang P."/>
            <person name="Ma Y."/>
            <person name="Qing Z."/>
            <person name="Tang Q."/>
            <person name="Cao H."/>
            <person name="Cheng P."/>
            <person name="Zheng Y."/>
            <person name="Yuan Z."/>
            <person name="Zhou Y."/>
            <person name="Liu J."/>
            <person name="Tang Z."/>
            <person name="Zhuo Y."/>
            <person name="Zhang Y."/>
            <person name="Yu L."/>
            <person name="Huang J."/>
            <person name="Yang P."/>
            <person name="Peng Q."/>
            <person name="Zhang J."/>
            <person name="Jiang W."/>
            <person name="Zhang Z."/>
            <person name="Lin K."/>
            <person name="Ro D.K."/>
            <person name="Chen X."/>
            <person name="Xiong X."/>
            <person name="Shang Y."/>
            <person name="Huang S."/>
            <person name="Zeng J."/>
        </authorList>
    </citation>
    <scope>NUCLEOTIDE SEQUENCE [LARGE SCALE GENOMIC DNA]</scope>
    <source>
        <strain evidence="3">cv. BLH2017</strain>
        <tissue evidence="2">Root</tissue>
    </source>
</reference>
<evidence type="ECO:0000313" key="2">
    <source>
        <dbReference type="EMBL" id="OVA01230.1"/>
    </source>
</evidence>
<dbReference type="PANTHER" id="PTHR31672">
    <property type="entry name" value="BNACNNG10540D PROTEIN"/>
    <property type="match status" value="1"/>
</dbReference>
<dbReference type="EMBL" id="MVGT01004153">
    <property type="protein sequence ID" value="OVA01230.1"/>
    <property type="molecule type" value="Genomic_DNA"/>
</dbReference>
<dbReference type="Proteomes" id="UP000195402">
    <property type="component" value="Unassembled WGS sequence"/>
</dbReference>
<feature type="domain" description="F-box" evidence="1">
    <location>
        <begin position="1"/>
        <end position="43"/>
    </location>
</feature>
<dbReference type="Gene3D" id="1.20.1280.50">
    <property type="match status" value="1"/>
</dbReference>
<protein>
    <submittedName>
        <fullName evidence="2">F-box domain</fullName>
    </submittedName>
</protein>
<dbReference type="InterPro" id="IPR006527">
    <property type="entry name" value="F-box-assoc_dom_typ1"/>
</dbReference>
<dbReference type="PANTHER" id="PTHR31672:SF13">
    <property type="entry name" value="F-BOX PROTEIN CPR30-LIKE"/>
    <property type="match status" value="1"/>
</dbReference>
<dbReference type="CDD" id="cd22157">
    <property type="entry name" value="F-box_AtFBW1-like"/>
    <property type="match status" value="1"/>
</dbReference>
<dbReference type="Pfam" id="PF00646">
    <property type="entry name" value="F-box"/>
    <property type="match status" value="1"/>
</dbReference>
<dbReference type="STRING" id="56857.A0A200PSQ5"/>
<dbReference type="NCBIfam" id="TIGR01640">
    <property type="entry name" value="F_box_assoc_1"/>
    <property type="match status" value="1"/>
</dbReference>
<gene>
    <name evidence="2" type="ORF">BVC80_1649g35</name>
</gene>
<dbReference type="SUPFAM" id="SSF50965">
    <property type="entry name" value="Galactose oxidase, central domain"/>
    <property type="match status" value="1"/>
</dbReference>
<keyword evidence="3" id="KW-1185">Reference proteome</keyword>
<dbReference type="FunCoup" id="A0A200PSQ5">
    <property type="interactions" value="1408"/>
</dbReference>
<evidence type="ECO:0000259" key="1">
    <source>
        <dbReference type="PROSITE" id="PS50181"/>
    </source>
</evidence>
<dbReference type="OrthoDB" id="591557at2759"/>
<proteinExistence type="predicted"/>
<dbReference type="InterPro" id="IPR017451">
    <property type="entry name" value="F-box-assoc_interact_dom"/>
</dbReference>
<comment type="caution">
    <text evidence="2">The sequence shown here is derived from an EMBL/GenBank/DDBJ whole genome shotgun (WGS) entry which is preliminary data.</text>
</comment>
<dbReference type="InterPro" id="IPR050796">
    <property type="entry name" value="SCF_F-box_component"/>
</dbReference>
<dbReference type="InterPro" id="IPR001810">
    <property type="entry name" value="F-box_dom"/>
</dbReference>
<organism evidence="2 3">
    <name type="scientific">Macleaya cordata</name>
    <name type="common">Five-seeded plume-poppy</name>
    <name type="synonym">Bocconia cordata</name>
    <dbReference type="NCBI Taxonomy" id="56857"/>
    <lineage>
        <taxon>Eukaryota</taxon>
        <taxon>Viridiplantae</taxon>
        <taxon>Streptophyta</taxon>
        <taxon>Embryophyta</taxon>
        <taxon>Tracheophyta</taxon>
        <taxon>Spermatophyta</taxon>
        <taxon>Magnoliopsida</taxon>
        <taxon>Ranunculales</taxon>
        <taxon>Papaveraceae</taxon>
        <taxon>Papaveroideae</taxon>
        <taxon>Macleaya</taxon>
    </lineage>
</organism>
<dbReference type="PROSITE" id="PS50181">
    <property type="entry name" value="FBOX"/>
    <property type="match status" value="1"/>
</dbReference>
<accession>A0A200PSQ5</accession>
<dbReference type="SUPFAM" id="SSF81383">
    <property type="entry name" value="F-box domain"/>
    <property type="match status" value="1"/>
</dbReference>
<evidence type="ECO:0000313" key="3">
    <source>
        <dbReference type="Proteomes" id="UP000195402"/>
    </source>
</evidence>
<dbReference type="InParanoid" id="A0A200PSQ5"/>
<dbReference type="Pfam" id="PF07734">
    <property type="entry name" value="FBA_1"/>
    <property type="match status" value="1"/>
</dbReference>